<gene>
    <name evidence="1" type="ORF">ACKI1S_05945</name>
</gene>
<evidence type="ECO:0000313" key="2">
    <source>
        <dbReference type="Proteomes" id="UP001631993"/>
    </source>
</evidence>
<sequence length="63" mass="6859">MNGRICLSPDEAFEAGFEAPCEHLVPNPNDCPECRLSGAEIRRLAVLLRSEPLAESRAHRAAA</sequence>
<proteinExistence type="predicted"/>
<protein>
    <submittedName>
        <fullName evidence="1">Uncharacterized protein</fullName>
    </submittedName>
</protein>
<keyword evidence="2" id="KW-1185">Reference proteome</keyword>
<dbReference type="EMBL" id="JBJVNE010000002">
    <property type="protein sequence ID" value="MFM9645676.1"/>
    <property type="molecule type" value="Genomic_DNA"/>
</dbReference>
<dbReference type="Proteomes" id="UP001631993">
    <property type="component" value="Unassembled WGS sequence"/>
</dbReference>
<dbReference type="RefSeq" id="WP_409097568.1">
    <property type="nucleotide sequence ID" value="NZ_JBJVNE010000002.1"/>
</dbReference>
<organism evidence="1 2">
    <name type="scientific">Streptomyces galilaeus</name>
    <dbReference type="NCBI Taxonomy" id="33899"/>
    <lineage>
        <taxon>Bacteria</taxon>
        <taxon>Bacillati</taxon>
        <taxon>Actinomycetota</taxon>
        <taxon>Actinomycetes</taxon>
        <taxon>Kitasatosporales</taxon>
        <taxon>Streptomycetaceae</taxon>
        <taxon>Streptomyces</taxon>
    </lineage>
</organism>
<reference evidence="1 2" key="1">
    <citation type="submission" date="2024-12" db="EMBL/GenBank/DDBJ databases">
        <title>Forecasting of Potato common scab and diversities of Pathogenic streptomyces spp. in china.</title>
        <authorList>
            <person name="Handique U."/>
            <person name="Wu J."/>
        </authorList>
    </citation>
    <scope>NUCLEOTIDE SEQUENCE [LARGE SCALE GENOMIC DNA]</scope>
    <source>
        <strain evidence="1 2">ZRIMU1585</strain>
    </source>
</reference>
<evidence type="ECO:0000313" key="1">
    <source>
        <dbReference type="EMBL" id="MFM9645676.1"/>
    </source>
</evidence>
<accession>A0ABW9IAY1</accession>
<name>A0ABW9IAY1_STRGJ</name>
<comment type="caution">
    <text evidence="1">The sequence shown here is derived from an EMBL/GenBank/DDBJ whole genome shotgun (WGS) entry which is preliminary data.</text>
</comment>